<dbReference type="GO" id="GO:0035598">
    <property type="term" value="F:tRNA (N(6)-L-threonylcarbamoyladenosine(37)-C(2))-methylthiotransferase activity"/>
    <property type="evidence" value="ECO:0007669"/>
    <property type="project" value="UniProtKB-EC"/>
</dbReference>
<dbReference type="RefSeq" id="WP_074953662.1">
    <property type="nucleotide sequence ID" value="NZ_FPBV01000014.1"/>
</dbReference>
<accession>A0A1I7K8K9</accession>
<dbReference type="SUPFAM" id="SSF102114">
    <property type="entry name" value="Radical SAM enzymes"/>
    <property type="match status" value="1"/>
</dbReference>
<dbReference type="PANTHER" id="PTHR11918:SF45">
    <property type="entry name" value="THREONYLCARBAMOYLADENOSINE TRNA METHYLTHIOTRANSFERASE"/>
    <property type="match status" value="1"/>
</dbReference>
<dbReference type="Gene3D" id="3.40.50.12160">
    <property type="entry name" value="Methylthiotransferase, N-terminal domain"/>
    <property type="match status" value="1"/>
</dbReference>
<dbReference type="PROSITE" id="PS01278">
    <property type="entry name" value="MTTASE_RADICAL"/>
    <property type="match status" value="1"/>
</dbReference>
<dbReference type="Proteomes" id="UP000183508">
    <property type="component" value="Unassembled WGS sequence"/>
</dbReference>
<dbReference type="InterPro" id="IPR034557">
    <property type="entry name" value="ThrcA_tRNA_MEthiotransferase"/>
</dbReference>
<dbReference type="FunFam" id="3.40.50.12160:FF:000004">
    <property type="entry name" value="Threonylcarbamoyladenosine tRNA methylthiotransferase MtaB"/>
    <property type="match status" value="1"/>
</dbReference>
<evidence type="ECO:0000256" key="11">
    <source>
        <dbReference type="ARBA" id="ARBA00023014"/>
    </source>
</evidence>
<dbReference type="Pfam" id="PF04055">
    <property type="entry name" value="Radical_SAM"/>
    <property type="match status" value="1"/>
</dbReference>
<dbReference type="InterPro" id="IPR006467">
    <property type="entry name" value="MiaB-like_bact"/>
</dbReference>
<dbReference type="Gene3D" id="3.80.30.20">
    <property type="entry name" value="tm_1862 like domain"/>
    <property type="match status" value="1"/>
</dbReference>
<comment type="catalytic activity">
    <reaction evidence="13">
        <text>N(6)-L-threonylcarbamoyladenosine(37) in tRNA + (sulfur carrier)-SH + AH2 + 2 S-adenosyl-L-methionine = 2-methylsulfanyl-N(6)-L-threonylcarbamoyladenosine(37) in tRNA + (sulfur carrier)-H + 5'-deoxyadenosine + L-methionine + A + S-adenosyl-L-homocysteine + 2 H(+)</text>
        <dbReference type="Rhea" id="RHEA:37075"/>
        <dbReference type="Rhea" id="RHEA-COMP:10163"/>
        <dbReference type="Rhea" id="RHEA-COMP:11092"/>
        <dbReference type="Rhea" id="RHEA-COMP:14737"/>
        <dbReference type="Rhea" id="RHEA-COMP:14739"/>
        <dbReference type="ChEBI" id="CHEBI:13193"/>
        <dbReference type="ChEBI" id="CHEBI:15378"/>
        <dbReference type="ChEBI" id="CHEBI:17319"/>
        <dbReference type="ChEBI" id="CHEBI:17499"/>
        <dbReference type="ChEBI" id="CHEBI:29917"/>
        <dbReference type="ChEBI" id="CHEBI:57844"/>
        <dbReference type="ChEBI" id="CHEBI:57856"/>
        <dbReference type="ChEBI" id="CHEBI:59789"/>
        <dbReference type="ChEBI" id="CHEBI:64428"/>
        <dbReference type="ChEBI" id="CHEBI:74418"/>
        <dbReference type="ChEBI" id="CHEBI:74420"/>
        <dbReference type="EC" id="2.8.4.5"/>
    </reaction>
</comment>
<dbReference type="NCBIfam" id="TIGR01579">
    <property type="entry name" value="MiaB-like-C"/>
    <property type="match status" value="1"/>
</dbReference>
<evidence type="ECO:0000256" key="8">
    <source>
        <dbReference type="ARBA" id="ARBA00022694"/>
    </source>
</evidence>
<dbReference type="InterPro" id="IPR013848">
    <property type="entry name" value="Methylthiotransferase_N"/>
</dbReference>
<comment type="cofactor">
    <cofactor evidence="1">
        <name>[4Fe-4S] cluster</name>
        <dbReference type="ChEBI" id="CHEBI:49883"/>
    </cofactor>
</comment>
<dbReference type="SFLD" id="SFLDG01061">
    <property type="entry name" value="methylthiotransferase"/>
    <property type="match status" value="1"/>
</dbReference>
<protein>
    <recommendedName>
        <fullName evidence="15">Threonylcarbamoyladenosine tRNA methylthiotransferase MtaB</fullName>
        <ecNumber evidence="3">2.8.4.5</ecNumber>
    </recommendedName>
    <alternativeName>
        <fullName evidence="12">tRNA-t(6)A37 methylthiotransferase</fullName>
    </alternativeName>
</protein>
<keyword evidence="4" id="KW-0004">4Fe-4S</keyword>
<keyword evidence="11" id="KW-0411">Iron-sulfur</keyword>
<feature type="domain" description="Radical SAM core" evidence="17">
    <location>
        <begin position="139"/>
        <end position="370"/>
    </location>
</feature>
<evidence type="ECO:0000256" key="13">
    <source>
        <dbReference type="ARBA" id="ARBA00051661"/>
    </source>
</evidence>
<evidence type="ECO:0000313" key="19">
    <source>
        <dbReference type="Proteomes" id="UP000183508"/>
    </source>
</evidence>
<dbReference type="InterPro" id="IPR023404">
    <property type="entry name" value="rSAM_horseshoe"/>
</dbReference>
<dbReference type="eggNOG" id="COG0621">
    <property type="taxonomic scope" value="Bacteria"/>
</dbReference>
<dbReference type="AlphaFoldDB" id="A0A1I7K8K9"/>
<dbReference type="GO" id="GO:0051539">
    <property type="term" value="F:4 iron, 4 sulfur cluster binding"/>
    <property type="evidence" value="ECO:0007669"/>
    <property type="project" value="UniProtKB-KW"/>
</dbReference>
<evidence type="ECO:0000256" key="10">
    <source>
        <dbReference type="ARBA" id="ARBA00023004"/>
    </source>
</evidence>
<dbReference type="SFLD" id="SFLDG01082">
    <property type="entry name" value="B12-binding_domain_containing"/>
    <property type="match status" value="1"/>
</dbReference>
<keyword evidence="5" id="KW-0963">Cytoplasm</keyword>
<dbReference type="CDD" id="cd01335">
    <property type="entry name" value="Radical_SAM"/>
    <property type="match status" value="1"/>
</dbReference>
<evidence type="ECO:0000256" key="14">
    <source>
        <dbReference type="ARBA" id="ARBA00061574"/>
    </source>
</evidence>
<evidence type="ECO:0000256" key="5">
    <source>
        <dbReference type="ARBA" id="ARBA00022490"/>
    </source>
</evidence>
<dbReference type="PROSITE" id="PS51918">
    <property type="entry name" value="RADICAL_SAM"/>
    <property type="match status" value="1"/>
</dbReference>
<evidence type="ECO:0000256" key="15">
    <source>
        <dbReference type="ARBA" id="ARBA00069898"/>
    </source>
</evidence>
<evidence type="ECO:0000256" key="7">
    <source>
        <dbReference type="ARBA" id="ARBA00022691"/>
    </source>
</evidence>
<evidence type="ECO:0000259" key="16">
    <source>
        <dbReference type="PROSITE" id="PS51449"/>
    </source>
</evidence>
<evidence type="ECO:0000256" key="9">
    <source>
        <dbReference type="ARBA" id="ARBA00022723"/>
    </source>
</evidence>
<dbReference type="FunFam" id="3.80.30.20:FF:000001">
    <property type="entry name" value="tRNA-2-methylthio-N(6)-dimethylallyladenosine synthase 2"/>
    <property type="match status" value="1"/>
</dbReference>
<dbReference type="SFLD" id="SFLDF00295">
    <property type="entry name" value="threonylcarbamoyladenosine_tRN"/>
    <property type="match status" value="1"/>
</dbReference>
<dbReference type="InterPro" id="IPR007197">
    <property type="entry name" value="rSAM"/>
</dbReference>
<organism evidence="18 19">
    <name type="scientific">Alicyclobacillus macrosporangiidus</name>
    <dbReference type="NCBI Taxonomy" id="392015"/>
    <lineage>
        <taxon>Bacteria</taxon>
        <taxon>Bacillati</taxon>
        <taxon>Bacillota</taxon>
        <taxon>Bacilli</taxon>
        <taxon>Bacillales</taxon>
        <taxon>Alicyclobacillaceae</taxon>
        <taxon>Alicyclobacillus</taxon>
    </lineage>
</organism>
<dbReference type="InterPro" id="IPR005839">
    <property type="entry name" value="Methylthiotransferase"/>
</dbReference>
<comment type="function">
    <text evidence="2">Catalyzes the methylthiolation of N6-threonylcarbamoyladenosine (t(6)A), leading to the formation of 2-methylthio-N6-threonylcarbamoyladenosine (ms(2)t(6)A) at position 37 in tRNAs that read codons beginning with adenine.</text>
</comment>
<proteinExistence type="inferred from homology"/>
<evidence type="ECO:0000256" key="6">
    <source>
        <dbReference type="ARBA" id="ARBA00022679"/>
    </source>
</evidence>
<dbReference type="PROSITE" id="PS51449">
    <property type="entry name" value="MTTASE_N"/>
    <property type="match status" value="1"/>
</dbReference>
<dbReference type="SFLD" id="SFLDS00029">
    <property type="entry name" value="Radical_SAM"/>
    <property type="match status" value="1"/>
</dbReference>
<gene>
    <name evidence="18" type="ORF">SAMN05421543_11447</name>
</gene>
<keyword evidence="9" id="KW-0479">Metal-binding</keyword>
<feature type="domain" description="MTTase N-terminal" evidence="16">
    <location>
        <begin position="2"/>
        <end position="114"/>
    </location>
</feature>
<dbReference type="EC" id="2.8.4.5" evidence="3"/>
<dbReference type="GO" id="GO:0046872">
    <property type="term" value="F:metal ion binding"/>
    <property type="evidence" value="ECO:0007669"/>
    <property type="project" value="UniProtKB-KW"/>
</dbReference>
<keyword evidence="6 18" id="KW-0808">Transferase</keyword>
<keyword evidence="10" id="KW-0408">Iron</keyword>
<dbReference type="InterPro" id="IPR020612">
    <property type="entry name" value="Methylthiotransferase_CS"/>
</dbReference>
<dbReference type="SMART" id="SM00729">
    <property type="entry name" value="Elp3"/>
    <property type="match status" value="1"/>
</dbReference>
<dbReference type="STRING" id="392015.SAMN05421543_11447"/>
<dbReference type="PANTHER" id="PTHR11918">
    <property type="entry name" value="RADICAL SAM PROTEINS"/>
    <property type="match status" value="1"/>
</dbReference>
<evidence type="ECO:0000256" key="3">
    <source>
        <dbReference type="ARBA" id="ARBA00013273"/>
    </source>
</evidence>
<reference evidence="19" key="1">
    <citation type="submission" date="2016-10" db="EMBL/GenBank/DDBJ databases">
        <authorList>
            <person name="Varghese N."/>
        </authorList>
    </citation>
    <scope>NUCLEOTIDE SEQUENCE [LARGE SCALE GENOMIC DNA]</scope>
    <source>
        <strain evidence="19">DSM 17980</strain>
    </source>
</reference>
<dbReference type="InterPro" id="IPR006638">
    <property type="entry name" value="Elp3/MiaA/NifB-like_rSAM"/>
</dbReference>
<name>A0A1I7K8K9_9BACL</name>
<keyword evidence="19" id="KW-1185">Reference proteome</keyword>
<evidence type="ECO:0000256" key="4">
    <source>
        <dbReference type="ARBA" id="ARBA00022485"/>
    </source>
</evidence>
<evidence type="ECO:0000259" key="17">
    <source>
        <dbReference type="PROSITE" id="PS51918"/>
    </source>
</evidence>
<dbReference type="OrthoDB" id="9805215at2"/>
<keyword evidence="8" id="KW-0819">tRNA processing</keyword>
<keyword evidence="7" id="KW-0949">S-adenosyl-L-methionine</keyword>
<dbReference type="EMBL" id="FPBV01000014">
    <property type="protein sequence ID" value="SFU93692.1"/>
    <property type="molecule type" value="Genomic_DNA"/>
</dbReference>
<dbReference type="InterPro" id="IPR058240">
    <property type="entry name" value="rSAM_sf"/>
</dbReference>
<comment type="similarity">
    <text evidence="14">Belongs to the methylthiotransferase family. MtaB subfamily.</text>
</comment>
<dbReference type="Pfam" id="PF00919">
    <property type="entry name" value="UPF0004"/>
    <property type="match status" value="1"/>
</dbReference>
<evidence type="ECO:0000256" key="12">
    <source>
        <dbReference type="ARBA" id="ARBA00031213"/>
    </source>
</evidence>
<sequence length="477" mass="53095">MPTVAFHTLGCKVNFYDTEAIWRLFKAAGYQQVPFDERADVYVINTCTVTNTGDRKSRQMIRRAVRTNPDATVVVTGCYAQVAPDEVAKIAGVDLVVGNDRKTQIVRLVEQVQREQHPYQAVGNILKTREFEEMDVPFFEERTRANLKIQDGCNNFCTFCIIPYARGLIRSRKPENIVAQATKLAKAGYREIVLTGIHTGGYGADLDGYRLSHLLEELERIDELYRVRISSIEASEIDDRLIDVLGRSRKVCRHLHIPLQAGHDEVLRRMNRHYRVAEYADKLARLRAALPDVAVTTDVIVGFPGETDAYFEASAAFVREMAFSQLHVFPYSPRKGTPAARFTDQVPEEVKEARVQRMLRLSEDLARTYAAAHVGRTLEVIPEEPLHLEGRGVRPGQGPDGRPGFWLVGHADNYLKVAFPVPDGVAAETLMGEVCRVVLTEAGGQVQVGRFAGQVTHAEVDLEAAGAVLDTAAPVKA</sequence>
<evidence type="ECO:0000256" key="1">
    <source>
        <dbReference type="ARBA" id="ARBA00001966"/>
    </source>
</evidence>
<evidence type="ECO:0000313" key="18">
    <source>
        <dbReference type="EMBL" id="SFU93692.1"/>
    </source>
</evidence>
<dbReference type="NCBIfam" id="TIGR00089">
    <property type="entry name" value="MiaB/RimO family radical SAM methylthiotransferase"/>
    <property type="match status" value="1"/>
</dbReference>
<evidence type="ECO:0000256" key="2">
    <source>
        <dbReference type="ARBA" id="ARBA00002399"/>
    </source>
</evidence>
<dbReference type="InterPro" id="IPR038135">
    <property type="entry name" value="Methylthiotransferase_N_sf"/>
</dbReference>